<organism evidence="2 3">
    <name type="scientific">Marinoscillum furvescens DSM 4134</name>
    <dbReference type="NCBI Taxonomy" id="1122208"/>
    <lineage>
        <taxon>Bacteria</taxon>
        <taxon>Pseudomonadati</taxon>
        <taxon>Bacteroidota</taxon>
        <taxon>Cytophagia</taxon>
        <taxon>Cytophagales</taxon>
        <taxon>Reichenbachiellaceae</taxon>
        <taxon>Marinoscillum</taxon>
    </lineage>
</organism>
<dbReference type="Pfam" id="PF16410">
    <property type="entry name" value="DUF5018"/>
    <property type="match status" value="1"/>
</dbReference>
<dbReference type="Gene3D" id="2.60.40.2340">
    <property type="match status" value="1"/>
</dbReference>
<proteinExistence type="predicted"/>
<dbReference type="SUPFAM" id="SSF50998">
    <property type="entry name" value="Quinoprotein alcohol dehydrogenase-like"/>
    <property type="match status" value="1"/>
</dbReference>
<dbReference type="AlphaFoldDB" id="A0A3D9KZ98"/>
<dbReference type="Proteomes" id="UP000256779">
    <property type="component" value="Unassembled WGS sequence"/>
</dbReference>
<accession>A0A3D9KZ98</accession>
<dbReference type="InterPro" id="IPR011047">
    <property type="entry name" value="Quinoprotein_ADH-like_sf"/>
</dbReference>
<evidence type="ECO:0000313" key="3">
    <source>
        <dbReference type="Proteomes" id="UP000256779"/>
    </source>
</evidence>
<dbReference type="PROSITE" id="PS51257">
    <property type="entry name" value="PROKAR_LIPOPROTEIN"/>
    <property type="match status" value="1"/>
</dbReference>
<keyword evidence="3" id="KW-1185">Reference proteome</keyword>
<dbReference type="InterPro" id="IPR032186">
    <property type="entry name" value="DUF5018"/>
</dbReference>
<evidence type="ECO:0000259" key="1">
    <source>
        <dbReference type="Pfam" id="PF16410"/>
    </source>
</evidence>
<sequence>MSKFSVLLLALSMVVFVGCKDDEGDDGPLLSKRKDIVAVDLAGGCLGGDITGTVNAENFTVRITVPFGTDVKALAPILTISEKATVNPASETPQDFTTPVTYTVTAEDGTTQEWIVIVEIAAQGTEPVLTLSEAVWSYTIAGSNLPDWFTNNGEDGIAYGNGHVYVMSNHDKIKVLDPADGAVLADLDNSNISGGSLKLGDVETSADGSILACNVLDFNGQGTAVFKVYKWANESAAPEVYIEYEVSEAVRLGDNLSVVGDISGDAAIYTAYGRNFTAGERGSDIYRWEVKGGVLNPTPTIIKAQGFNSLTGFGSRAAATSLTADSETVWVNGNDIDVAEIDLATGAKLQQLPNENRDLVDFFYNDFTLFQLCDKTVMAAIFPRSANESRLLVIDVTDGLDNVTSSDVMYSADFVGSNTTANNDASGNVAHHIVSEAKAELYIVITNQALAKFDLTLAIQD</sequence>
<name>A0A3D9KZ98_MARFU</name>
<feature type="domain" description="DUF5018" evidence="1">
    <location>
        <begin position="48"/>
        <end position="262"/>
    </location>
</feature>
<dbReference type="EMBL" id="QREG01000024">
    <property type="protein sequence ID" value="RED93603.1"/>
    <property type="molecule type" value="Genomic_DNA"/>
</dbReference>
<evidence type="ECO:0000313" key="2">
    <source>
        <dbReference type="EMBL" id="RED93603.1"/>
    </source>
</evidence>
<reference evidence="2 3" key="1">
    <citation type="submission" date="2018-07" db="EMBL/GenBank/DDBJ databases">
        <title>Genomic Encyclopedia of Type Strains, Phase IV (KMG-IV): sequencing the most valuable type-strain genomes for metagenomic binning, comparative biology and taxonomic classification.</title>
        <authorList>
            <person name="Goeker M."/>
        </authorList>
    </citation>
    <scope>NUCLEOTIDE SEQUENCE [LARGE SCALE GENOMIC DNA]</scope>
    <source>
        <strain evidence="2 3">DSM 4134</strain>
    </source>
</reference>
<protein>
    <submittedName>
        <fullName evidence="2">Uncharacterized protein DUF5018</fullName>
    </submittedName>
</protein>
<comment type="caution">
    <text evidence="2">The sequence shown here is derived from an EMBL/GenBank/DDBJ whole genome shotgun (WGS) entry which is preliminary data.</text>
</comment>
<gene>
    <name evidence="2" type="ORF">C7460_12413</name>
</gene>